<comment type="similarity">
    <text evidence="2">Belongs to the DedA family.</text>
</comment>
<feature type="region of interest" description="Disordered" evidence="7">
    <location>
        <begin position="204"/>
        <end position="224"/>
    </location>
</feature>
<reference evidence="10 11" key="1">
    <citation type="submission" date="2013-08" db="EMBL/GenBank/DDBJ databases">
        <title>Genome sequencing of Cellulomonas bogoriensis 69B4.</title>
        <authorList>
            <person name="Chen F."/>
            <person name="Li Y."/>
            <person name="Wang G."/>
        </authorList>
    </citation>
    <scope>NUCLEOTIDE SEQUENCE [LARGE SCALE GENOMIC DNA]</scope>
    <source>
        <strain evidence="10 11">69B4</strain>
    </source>
</reference>
<comment type="subcellular location">
    <subcellularLocation>
        <location evidence="1">Cell membrane</location>
        <topology evidence="1">Multi-pass membrane protein</topology>
    </subcellularLocation>
</comment>
<dbReference type="Proteomes" id="UP000054314">
    <property type="component" value="Unassembled WGS sequence"/>
</dbReference>
<dbReference type="PANTHER" id="PTHR42709:SF6">
    <property type="entry name" value="UNDECAPRENYL PHOSPHATE TRANSPORTER A"/>
    <property type="match status" value="1"/>
</dbReference>
<comment type="caution">
    <text evidence="10">The sequence shown here is derived from an EMBL/GenBank/DDBJ whole genome shotgun (WGS) entry which is preliminary data.</text>
</comment>
<dbReference type="InterPro" id="IPR051311">
    <property type="entry name" value="DedA_domain"/>
</dbReference>
<evidence type="ECO:0000313" key="10">
    <source>
        <dbReference type="EMBL" id="KGM14526.1"/>
    </source>
</evidence>
<dbReference type="Pfam" id="PF09335">
    <property type="entry name" value="VTT_dom"/>
    <property type="match status" value="1"/>
</dbReference>
<evidence type="ECO:0000256" key="3">
    <source>
        <dbReference type="ARBA" id="ARBA00022475"/>
    </source>
</evidence>
<feature type="transmembrane region" description="Helical" evidence="8">
    <location>
        <begin position="137"/>
        <end position="162"/>
    </location>
</feature>
<dbReference type="GO" id="GO:0005886">
    <property type="term" value="C:plasma membrane"/>
    <property type="evidence" value="ECO:0007669"/>
    <property type="project" value="UniProtKB-SubCell"/>
</dbReference>
<evidence type="ECO:0000256" key="7">
    <source>
        <dbReference type="SAM" id="MobiDB-lite"/>
    </source>
</evidence>
<dbReference type="EMBL" id="AXCZ01000001">
    <property type="protein sequence ID" value="KGM14526.1"/>
    <property type="molecule type" value="Genomic_DNA"/>
</dbReference>
<dbReference type="RefSeq" id="WP_035056079.1">
    <property type="nucleotide sequence ID" value="NZ_AXCZ01000001.1"/>
</dbReference>
<evidence type="ECO:0000256" key="6">
    <source>
        <dbReference type="ARBA" id="ARBA00023136"/>
    </source>
</evidence>
<evidence type="ECO:0000256" key="2">
    <source>
        <dbReference type="ARBA" id="ARBA00010792"/>
    </source>
</evidence>
<evidence type="ECO:0000259" key="9">
    <source>
        <dbReference type="Pfam" id="PF09335"/>
    </source>
</evidence>
<sequence>MVEEWVITLAGSPWVFVALYAFAVIDGIFPPVPSESVVIALAALSVAGGEPNLWLLVAVAALGAFTGDQIAYQTGRHIPVRRLRVMSSRRAQRTLDWAERALTQRGAALILGARYIPVGRVAVNLTAGTVAYPRRRFVGLAGLAAVTWAGYSTLLGVGAGVWLKEHPLVAVGVGVAGGITIGLVVDAVLRRVLERRRAAAPAGAVAGGQVPHQGAPVPERQQVP</sequence>
<dbReference type="InterPro" id="IPR032816">
    <property type="entry name" value="VTT_dom"/>
</dbReference>
<name>A0A0A0C2W8_9CELL</name>
<accession>A0A0A0C2W8</accession>
<keyword evidence="5 8" id="KW-1133">Transmembrane helix</keyword>
<organism evidence="10 11">
    <name type="scientific">Cellulomonas bogoriensis 69B4 = DSM 16987</name>
    <dbReference type="NCBI Taxonomy" id="1386082"/>
    <lineage>
        <taxon>Bacteria</taxon>
        <taxon>Bacillati</taxon>
        <taxon>Actinomycetota</taxon>
        <taxon>Actinomycetes</taxon>
        <taxon>Micrococcales</taxon>
        <taxon>Cellulomonadaceae</taxon>
        <taxon>Cellulomonas</taxon>
    </lineage>
</organism>
<keyword evidence="6 8" id="KW-0472">Membrane</keyword>
<evidence type="ECO:0000256" key="4">
    <source>
        <dbReference type="ARBA" id="ARBA00022692"/>
    </source>
</evidence>
<dbReference type="OrthoDB" id="162303at2"/>
<evidence type="ECO:0000313" key="11">
    <source>
        <dbReference type="Proteomes" id="UP000054314"/>
    </source>
</evidence>
<keyword evidence="4 8" id="KW-0812">Transmembrane</keyword>
<evidence type="ECO:0000256" key="5">
    <source>
        <dbReference type="ARBA" id="ARBA00022989"/>
    </source>
</evidence>
<feature type="compositionally biased region" description="Low complexity" evidence="7">
    <location>
        <begin position="204"/>
        <end position="215"/>
    </location>
</feature>
<proteinExistence type="inferred from homology"/>
<feature type="transmembrane region" description="Helical" evidence="8">
    <location>
        <begin position="6"/>
        <end position="25"/>
    </location>
</feature>
<evidence type="ECO:0000256" key="1">
    <source>
        <dbReference type="ARBA" id="ARBA00004651"/>
    </source>
</evidence>
<keyword evidence="11" id="KW-1185">Reference proteome</keyword>
<feature type="transmembrane region" description="Helical" evidence="8">
    <location>
        <begin position="168"/>
        <end position="189"/>
    </location>
</feature>
<keyword evidence="3" id="KW-1003">Cell membrane</keyword>
<feature type="domain" description="VTT" evidence="9">
    <location>
        <begin position="32"/>
        <end position="156"/>
    </location>
</feature>
<dbReference type="PANTHER" id="PTHR42709">
    <property type="entry name" value="ALKALINE PHOSPHATASE LIKE PROTEIN"/>
    <property type="match status" value="1"/>
</dbReference>
<dbReference type="AlphaFoldDB" id="A0A0A0C2W8"/>
<evidence type="ECO:0000256" key="8">
    <source>
        <dbReference type="SAM" id="Phobius"/>
    </source>
</evidence>
<feature type="transmembrane region" description="Helical" evidence="8">
    <location>
        <begin position="54"/>
        <end position="72"/>
    </location>
</feature>
<gene>
    <name evidence="10" type="ORF">N869_05125</name>
</gene>
<protein>
    <recommendedName>
        <fullName evidence="9">VTT domain-containing protein</fullName>
    </recommendedName>
</protein>